<accession>A0ABU4G2B3</accession>
<comment type="caution">
    <text evidence="1">The sequence shown here is derived from an EMBL/GenBank/DDBJ whole genome shotgun (WGS) entry which is preliminary data.</text>
</comment>
<name>A0ABU4G2B3_9BACL</name>
<organism evidence="1 2">
    <name type="scientific">Sporosarcina aquimarina</name>
    <dbReference type="NCBI Taxonomy" id="114975"/>
    <lineage>
        <taxon>Bacteria</taxon>
        <taxon>Bacillati</taxon>
        <taxon>Bacillota</taxon>
        <taxon>Bacilli</taxon>
        <taxon>Bacillales</taxon>
        <taxon>Caryophanaceae</taxon>
        <taxon>Sporosarcina</taxon>
    </lineage>
</organism>
<sequence>MNAKAIQRVLDDKRAKEKRMRLARVEAETHAYQPPKAPEIDLTKAAADAKAIGTVKARAEYAKLKRKAGG</sequence>
<dbReference type="RefSeq" id="WP_317936000.1">
    <property type="nucleotide sequence ID" value="NZ_JAUBDH010000005.1"/>
</dbReference>
<evidence type="ECO:0008006" key="3">
    <source>
        <dbReference type="Google" id="ProtNLM"/>
    </source>
</evidence>
<evidence type="ECO:0000313" key="1">
    <source>
        <dbReference type="EMBL" id="MDW0110453.1"/>
    </source>
</evidence>
<gene>
    <name evidence="1" type="ORF">QT716_10435</name>
</gene>
<dbReference type="EMBL" id="JAUBDH010000005">
    <property type="protein sequence ID" value="MDW0110453.1"/>
    <property type="molecule type" value="Genomic_DNA"/>
</dbReference>
<protein>
    <recommendedName>
        <fullName evidence="3">YfhD family protein</fullName>
    </recommendedName>
</protein>
<reference evidence="1 2" key="1">
    <citation type="submission" date="2023-06" db="EMBL/GenBank/DDBJ databases">
        <title>Sporosarcina sp. nov., isolated from Korean traditional fermented seafood 'Jeotgal'.</title>
        <authorList>
            <person name="Yang A.-I."/>
            <person name="Shin N.-R."/>
        </authorList>
    </citation>
    <scope>NUCLEOTIDE SEQUENCE [LARGE SCALE GENOMIC DNA]</scope>
    <source>
        <strain evidence="1 2">KCTC3840</strain>
    </source>
</reference>
<proteinExistence type="predicted"/>
<keyword evidence="2" id="KW-1185">Reference proteome</keyword>
<evidence type="ECO:0000313" key="2">
    <source>
        <dbReference type="Proteomes" id="UP001280629"/>
    </source>
</evidence>
<dbReference type="Proteomes" id="UP001280629">
    <property type="component" value="Unassembled WGS sequence"/>
</dbReference>